<accession>A0ABD3QV29</accession>
<dbReference type="InterPro" id="IPR029787">
    <property type="entry name" value="Nucleotide_cyclase"/>
</dbReference>
<feature type="compositionally biased region" description="Polar residues" evidence="1">
    <location>
        <begin position="349"/>
        <end position="359"/>
    </location>
</feature>
<evidence type="ECO:0000313" key="4">
    <source>
        <dbReference type="Proteomes" id="UP001530315"/>
    </source>
</evidence>
<organism evidence="3 4">
    <name type="scientific">Stephanodiscus triporus</name>
    <dbReference type="NCBI Taxonomy" id="2934178"/>
    <lineage>
        <taxon>Eukaryota</taxon>
        <taxon>Sar</taxon>
        <taxon>Stramenopiles</taxon>
        <taxon>Ochrophyta</taxon>
        <taxon>Bacillariophyta</taxon>
        <taxon>Coscinodiscophyceae</taxon>
        <taxon>Thalassiosirophycidae</taxon>
        <taxon>Stephanodiscales</taxon>
        <taxon>Stephanodiscaceae</taxon>
        <taxon>Stephanodiscus</taxon>
    </lineage>
</organism>
<feature type="compositionally biased region" description="Low complexity" evidence="1">
    <location>
        <begin position="56"/>
        <end position="73"/>
    </location>
</feature>
<dbReference type="PROSITE" id="PS50125">
    <property type="entry name" value="GUANYLATE_CYCLASE_2"/>
    <property type="match status" value="1"/>
</dbReference>
<feature type="region of interest" description="Disordered" evidence="1">
    <location>
        <begin position="348"/>
        <end position="442"/>
    </location>
</feature>
<feature type="region of interest" description="Disordered" evidence="1">
    <location>
        <begin position="1"/>
        <end position="80"/>
    </location>
</feature>
<dbReference type="AlphaFoldDB" id="A0ABD3QV29"/>
<proteinExistence type="predicted"/>
<feature type="compositionally biased region" description="Low complexity" evidence="1">
    <location>
        <begin position="37"/>
        <end position="46"/>
    </location>
</feature>
<sequence length="941" mass="104144">MPPKQKMGSITHNSSEINQKGSKGGMLSKLFSGGGSTSNSKTTAGSIKNGRKNGLASSSTAQGGTSSYGQQSTRRSFTSSDQVAIPEELMDELDARAAGVPTSITTLKDAASVLTEDFSYQPSQSYHQPIQSYHHQDFRRRASEQKFNTPRRVTTPFGTTETAARALANMHMSGQSSDMGVSRNNSGQVWQNISGEHIRQSHMVDVHNPGYYNNYTYENYDDDGPNYTDESGGGIFDDSYMQSSRTSMSAQQLPPPDRRAYNRNSSISISASNGNAAHSSLARQAKRHSIDNGHCSPENLPHHMRHTNVEFDQHVSFNPRMHLLEEQRQSQSLRQSNAQRPRNMAMSALSKTSVGSENVDSVEPMRRSTIVNNGRSRNSESDTSDSIEPMRRSSIVNNNGRALTRSSLTSSTSSSMRMSATAKDNPQFLSLDSSERTEPVRRESIKYRDDEPVRRESMKYRDDDDRTMATMATKAQALRPSAMNKAKDMKYPEGDVTIVFTDVQGSTSLWETCPSDMKKGTDIHDMIMRQCYTDHHGYEITTEGDAFNLAFQHPADALAFALQAQLKLYKADWPDGILKHPDGKDEPALKLRGFRVRFGIHHGPTTSGVHEMTGRTFYSGEGVDIAKTVEGMCHGGQILTTMETWKAVSGMAERYLGRPQVLDCGEHLLFETKTQTPGTSGFTTTRYTRRIMQLVPSDLAFDFFEARGRRDVPSEDGQMDFEVKDSSTVNGRLFPPLKSKRQLTTCFLNAPYANGKVTIGFVYTVGLDLDDNPENRSKNLGVLAKTVRKQLLLLNPPGYECQEDNGCWMIAFDRMAHAVSFGLQLKSAMQGVDELVGIVDRDKMFKVGIVSGPFTSMGPHKITGMADYFGPIVNRAARVAMNCEPDSVCVGIPMSNGVTADPPDFGPTIGVKLQGIKKLKGITIDMAIFECFKRRIETPYM</sequence>
<protein>
    <recommendedName>
        <fullName evidence="2">Guanylate cyclase domain-containing protein</fullName>
    </recommendedName>
</protein>
<name>A0ABD3QV29_9STRA</name>
<dbReference type="PANTHER" id="PTHR43081:SF1">
    <property type="entry name" value="ADENYLATE CYCLASE, TERMINAL-DIFFERENTIATION SPECIFIC"/>
    <property type="match status" value="1"/>
</dbReference>
<dbReference type="Proteomes" id="UP001530315">
    <property type="component" value="Unassembled WGS sequence"/>
</dbReference>
<dbReference type="PANTHER" id="PTHR43081">
    <property type="entry name" value="ADENYLATE CYCLASE, TERMINAL-DIFFERENTIATION SPECIFIC-RELATED"/>
    <property type="match status" value="1"/>
</dbReference>
<dbReference type="CDD" id="cd07302">
    <property type="entry name" value="CHD"/>
    <property type="match status" value="1"/>
</dbReference>
<dbReference type="EMBL" id="JALLAZ020000089">
    <property type="protein sequence ID" value="KAL3804303.1"/>
    <property type="molecule type" value="Genomic_DNA"/>
</dbReference>
<evidence type="ECO:0000259" key="2">
    <source>
        <dbReference type="PROSITE" id="PS50125"/>
    </source>
</evidence>
<feature type="compositionally biased region" description="Basic and acidic residues" evidence="1">
    <location>
        <begin position="433"/>
        <end position="442"/>
    </location>
</feature>
<evidence type="ECO:0000256" key="1">
    <source>
        <dbReference type="SAM" id="MobiDB-lite"/>
    </source>
</evidence>
<dbReference type="SUPFAM" id="SSF55073">
    <property type="entry name" value="Nucleotide cyclase"/>
    <property type="match status" value="2"/>
</dbReference>
<gene>
    <name evidence="3" type="ORF">ACHAW5_003026</name>
</gene>
<reference evidence="3 4" key="1">
    <citation type="submission" date="2024-10" db="EMBL/GenBank/DDBJ databases">
        <title>Updated reference genomes for cyclostephanoid diatoms.</title>
        <authorList>
            <person name="Roberts W.R."/>
            <person name="Alverson A.J."/>
        </authorList>
    </citation>
    <scope>NUCLEOTIDE SEQUENCE [LARGE SCALE GENOMIC DNA]</scope>
    <source>
        <strain evidence="3 4">AJA276-08</strain>
    </source>
</reference>
<dbReference type="SMART" id="SM00044">
    <property type="entry name" value="CYCc"/>
    <property type="match status" value="1"/>
</dbReference>
<feature type="compositionally biased region" description="Polar residues" evidence="1">
    <location>
        <begin position="240"/>
        <end position="252"/>
    </location>
</feature>
<keyword evidence="4" id="KW-1185">Reference proteome</keyword>
<dbReference type="InterPro" id="IPR050697">
    <property type="entry name" value="Adenylyl/Guanylyl_Cyclase_3/4"/>
</dbReference>
<dbReference type="InterPro" id="IPR001054">
    <property type="entry name" value="A/G_cyclase"/>
</dbReference>
<feature type="compositionally biased region" description="Low complexity" evidence="1">
    <location>
        <begin position="262"/>
        <end position="280"/>
    </location>
</feature>
<dbReference type="Gene3D" id="3.30.70.1230">
    <property type="entry name" value="Nucleotide cyclase"/>
    <property type="match status" value="2"/>
</dbReference>
<feature type="compositionally biased region" description="Polar residues" evidence="1">
    <location>
        <begin position="8"/>
        <end position="21"/>
    </location>
</feature>
<evidence type="ECO:0000313" key="3">
    <source>
        <dbReference type="EMBL" id="KAL3804303.1"/>
    </source>
</evidence>
<dbReference type="Pfam" id="PF00211">
    <property type="entry name" value="Guanylate_cyc"/>
    <property type="match status" value="1"/>
</dbReference>
<feature type="domain" description="Guanylate cyclase" evidence="2">
    <location>
        <begin position="497"/>
        <end position="630"/>
    </location>
</feature>
<feature type="compositionally biased region" description="Low complexity" evidence="1">
    <location>
        <begin position="401"/>
        <end position="422"/>
    </location>
</feature>
<feature type="region of interest" description="Disordered" evidence="1">
    <location>
        <begin position="236"/>
        <end position="302"/>
    </location>
</feature>
<comment type="caution">
    <text evidence="3">The sequence shown here is derived from an EMBL/GenBank/DDBJ whole genome shotgun (WGS) entry which is preliminary data.</text>
</comment>